<evidence type="ECO:0000313" key="1">
    <source>
        <dbReference type="EMBL" id="XCN74701.1"/>
    </source>
</evidence>
<reference evidence="1" key="1">
    <citation type="journal article" date="2024" name="Syst. Appl. Microbiol.">
        <title>First single-strain enrichments of Electrothrix cable bacteria, description of E. aestuarii sp. nov. and E. rattekaaiensis sp. nov., and proposal of a cable bacteria taxonomy following the rules of the SeqCode.</title>
        <authorList>
            <person name="Plum-Jensen L.E."/>
            <person name="Schramm A."/>
            <person name="Marshall I.P.G."/>
        </authorList>
    </citation>
    <scope>NUCLEOTIDE SEQUENCE</scope>
    <source>
        <strain evidence="1">Rat1</strain>
    </source>
</reference>
<gene>
    <name evidence="1" type="ORF">Q3M24_08160</name>
</gene>
<dbReference type="AlphaFoldDB" id="A0AAU8M010"/>
<dbReference type="KEGG" id="eaj:Q3M24_08160"/>
<organism evidence="1">
    <name type="scientific">Candidatus Electrothrix aestuarii</name>
    <dbReference type="NCBI Taxonomy" id="3062594"/>
    <lineage>
        <taxon>Bacteria</taxon>
        <taxon>Pseudomonadati</taxon>
        <taxon>Thermodesulfobacteriota</taxon>
        <taxon>Desulfobulbia</taxon>
        <taxon>Desulfobulbales</taxon>
        <taxon>Desulfobulbaceae</taxon>
        <taxon>Candidatus Electrothrix</taxon>
    </lineage>
</organism>
<reference evidence="1" key="2">
    <citation type="submission" date="2024-06" db="EMBL/GenBank/DDBJ databases">
        <authorList>
            <person name="Plum-Jensen L.E."/>
            <person name="Schramm A."/>
            <person name="Marshall I.P.G."/>
        </authorList>
    </citation>
    <scope>NUCLEOTIDE SEQUENCE</scope>
    <source>
        <strain evidence="1">Rat1</strain>
    </source>
</reference>
<name>A0AAU8M010_9BACT</name>
<proteinExistence type="predicted"/>
<dbReference type="EMBL" id="CP159373">
    <property type="protein sequence ID" value="XCN74701.1"/>
    <property type="molecule type" value="Genomic_DNA"/>
</dbReference>
<sequence>MGDIYINTGSTDQNIAQGTGAVARQTNYYNTPQASTEEMLNLLAEIRKLLPELPDREQLKLSNAMEEVEMEVKRDKPDGEDIAATLTRAQKVLKAVPGTVAAALPVGKLLGDALIWCSRMGWV</sequence>
<protein>
    <submittedName>
        <fullName evidence="1">Uncharacterized protein</fullName>
    </submittedName>
</protein>
<accession>A0AAU8M010</accession>